<proteinExistence type="predicted"/>
<accession>A0A9P5N907</accession>
<dbReference type="Proteomes" id="UP000724874">
    <property type="component" value="Unassembled WGS sequence"/>
</dbReference>
<name>A0A9P5N907_GYMJU</name>
<comment type="caution">
    <text evidence="2">The sequence shown here is derived from an EMBL/GenBank/DDBJ whole genome shotgun (WGS) entry which is preliminary data.</text>
</comment>
<feature type="compositionally biased region" description="Acidic residues" evidence="1">
    <location>
        <begin position="97"/>
        <end position="113"/>
    </location>
</feature>
<organism evidence="2 3">
    <name type="scientific">Gymnopilus junonius</name>
    <name type="common">Spectacular rustgill mushroom</name>
    <name type="synonym">Gymnopilus spectabilis subsp. junonius</name>
    <dbReference type="NCBI Taxonomy" id="109634"/>
    <lineage>
        <taxon>Eukaryota</taxon>
        <taxon>Fungi</taxon>
        <taxon>Dikarya</taxon>
        <taxon>Basidiomycota</taxon>
        <taxon>Agaricomycotina</taxon>
        <taxon>Agaricomycetes</taxon>
        <taxon>Agaricomycetidae</taxon>
        <taxon>Agaricales</taxon>
        <taxon>Agaricineae</taxon>
        <taxon>Hymenogastraceae</taxon>
        <taxon>Gymnopilus</taxon>
    </lineage>
</organism>
<gene>
    <name evidence="2" type="ORF">CPB84DRAFT_1753799</name>
</gene>
<dbReference type="EMBL" id="JADNYJ010000286">
    <property type="protein sequence ID" value="KAF8871935.1"/>
    <property type="molecule type" value="Genomic_DNA"/>
</dbReference>
<feature type="region of interest" description="Disordered" evidence="1">
    <location>
        <begin position="89"/>
        <end position="147"/>
    </location>
</feature>
<protein>
    <submittedName>
        <fullName evidence="2">Uncharacterized protein</fullName>
    </submittedName>
</protein>
<evidence type="ECO:0000256" key="1">
    <source>
        <dbReference type="SAM" id="MobiDB-lite"/>
    </source>
</evidence>
<dbReference type="AlphaFoldDB" id="A0A9P5N907"/>
<keyword evidence="3" id="KW-1185">Reference proteome</keyword>
<reference evidence="2" key="1">
    <citation type="submission" date="2020-11" db="EMBL/GenBank/DDBJ databases">
        <authorList>
            <consortium name="DOE Joint Genome Institute"/>
            <person name="Ahrendt S."/>
            <person name="Riley R."/>
            <person name="Andreopoulos W."/>
            <person name="LaButti K."/>
            <person name="Pangilinan J."/>
            <person name="Ruiz-duenas F.J."/>
            <person name="Barrasa J.M."/>
            <person name="Sanchez-Garcia M."/>
            <person name="Camarero S."/>
            <person name="Miyauchi S."/>
            <person name="Serrano A."/>
            <person name="Linde D."/>
            <person name="Babiker R."/>
            <person name="Drula E."/>
            <person name="Ayuso-Fernandez I."/>
            <person name="Pacheco R."/>
            <person name="Padilla G."/>
            <person name="Ferreira P."/>
            <person name="Barriuso J."/>
            <person name="Kellner H."/>
            <person name="Castanera R."/>
            <person name="Alfaro M."/>
            <person name="Ramirez L."/>
            <person name="Pisabarro A.G."/>
            <person name="Kuo A."/>
            <person name="Tritt A."/>
            <person name="Lipzen A."/>
            <person name="He G."/>
            <person name="Yan M."/>
            <person name="Ng V."/>
            <person name="Cullen D."/>
            <person name="Martin F."/>
            <person name="Rosso M.-N."/>
            <person name="Henrissat B."/>
            <person name="Hibbett D."/>
            <person name="Martinez A.T."/>
            <person name="Grigoriev I.V."/>
        </authorList>
    </citation>
    <scope>NUCLEOTIDE SEQUENCE</scope>
    <source>
        <strain evidence="2">AH 44721</strain>
    </source>
</reference>
<evidence type="ECO:0000313" key="2">
    <source>
        <dbReference type="EMBL" id="KAF8871935.1"/>
    </source>
</evidence>
<evidence type="ECO:0000313" key="3">
    <source>
        <dbReference type="Proteomes" id="UP000724874"/>
    </source>
</evidence>
<sequence length="147" mass="16676">MSFDCEETEGKVGAILIWHLYVIKISVDDKLNSFLNLSATVIWSSEIHINNLRKAETSRKVTVEDVSDEEDTEFQGEDLLEHGFFMVDEWGGSPDTGSDDDYSSESDKEEIAEEELKYHGHHTLPPDMAAKLKKEHQKKYGTPDTTP</sequence>